<dbReference type="KEGG" id="minf:MESINF_1207"/>
<keyword evidence="7" id="KW-0275">Fatty acid biosynthesis</keyword>
<dbReference type="RefSeq" id="WP_169698929.1">
    <property type="nucleotide sequence ID" value="NZ_LS974202.1"/>
</dbReference>
<evidence type="ECO:0000256" key="2">
    <source>
        <dbReference type="ARBA" id="ARBA00022516"/>
    </source>
</evidence>
<evidence type="ECO:0000313" key="10">
    <source>
        <dbReference type="EMBL" id="SSC12651.1"/>
    </source>
</evidence>
<dbReference type="PANTHER" id="PTHR31727:SF6">
    <property type="entry name" value="OLEOYL-ACYL CARRIER PROTEIN THIOESTERASE 1, CHLOROPLASTIC"/>
    <property type="match status" value="1"/>
</dbReference>
<dbReference type="InterPro" id="IPR045023">
    <property type="entry name" value="FATA/B"/>
</dbReference>
<protein>
    <submittedName>
        <fullName evidence="10">Acyl-ACP thioesterase</fullName>
    </submittedName>
</protein>
<keyword evidence="4" id="KW-0276">Fatty acid metabolism</keyword>
<feature type="domain" description="Acyl-ACP thioesterase N-terminal hotdog" evidence="8">
    <location>
        <begin position="5"/>
        <end position="132"/>
    </location>
</feature>
<dbReference type="CDD" id="cd00586">
    <property type="entry name" value="4HBT"/>
    <property type="match status" value="1"/>
</dbReference>
<organism evidence="10 11">
    <name type="scientific">Mesotoga infera</name>
    <dbReference type="NCBI Taxonomy" id="1236046"/>
    <lineage>
        <taxon>Bacteria</taxon>
        <taxon>Thermotogati</taxon>
        <taxon>Thermotogota</taxon>
        <taxon>Thermotogae</taxon>
        <taxon>Kosmotogales</taxon>
        <taxon>Kosmotogaceae</taxon>
        <taxon>Mesotoga</taxon>
    </lineage>
</organism>
<dbReference type="GO" id="GO:0016297">
    <property type="term" value="F:fatty acyl-[ACP] hydrolase activity"/>
    <property type="evidence" value="ECO:0007669"/>
    <property type="project" value="InterPro"/>
</dbReference>
<gene>
    <name evidence="10" type="ORF">MESINF_1207</name>
</gene>
<keyword evidence="2" id="KW-0444">Lipid biosynthesis</keyword>
<evidence type="ECO:0000256" key="7">
    <source>
        <dbReference type="ARBA" id="ARBA00023160"/>
    </source>
</evidence>
<keyword evidence="3" id="KW-0378">Hydrolase</keyword>
<accession>A0A7Z7LEN5</accession>
<evidence type="ECO:0000256" key="5">
    <source>
        <dbReference type="ARBA" id="ARBA00022946"/>
    </source>
</evidence>
<dbReference type="Proteomes" id="UP000250796">
    <property type="component" value="Chromosome MESINF"/>
</dbReference>
<sequence>MNPRVTEERYRVRYYELNGNWKASIASIMDYFNDVVTLQSVEVGHDVETMRFSGYAWLLLRWEIDIRRFPAFMEKLLVRTVPHSMNKFYAYRRFEVIDESGTLIVHGKSQWILIDAQKRRPVRIADKHYEVYGLSKDFNEPLEFEDLSELELPDLSNVLKVRQSDLDTNGHANNVSYVRWIMQTVPGDFESKELKKLCIQYKHESMKGEEVLIESGFEDRDGLKIGLHRVTSGGKKLAIACTKWL</sequence>
<dbReference type="EMBL" id="LS974202">
    <property type="protein sequence ID" value="SSC12651.1"/>
    <property type="molecule type" value="Genomic_DNA"/>
</dbReference>
<reference evidence="10 11" key="1">
    <citation type="submission" date="2017-01" db="EMBL/GenBank/DDBJ databases">
        <authorList>
            <person name="Erauso G."/>
        </authorList>
    </citation>
    <scope>NUCLEOTIDE SEQUENCE [LARGE SCALE GENOMIC DNA]</scope>
    <source>
        <strain evidence="10">MESINF1</strain>
    </source>
</reference>
<dbReference type="InterPro" id="IPR029069">
    <property type="entry name" value="HotDog_dom_sf"/>
</dbReference>
<feature type="domain" description="Acyl-ACP thioesterase-like C-terminal" evidence="9">
    <location>
        <begin position="156"/>
        <end position="244"/>
    </location>
</feature>
<dbReference type="GO" id="GO:0000036">
    <property type="term" value="F:acyl carrier activity"/>
    <property type="evidence" value="ECO:0007669"/>
    <property type="project" value="TreeGrafter"/>
</dbReference>
<dbReference type="PANTHER" id="PTHR31727">
    <property type="entry name" value="OLEOYL-ACYL CARRIER PROTEIN THIOESTERASE 1, CHLOROPLASTIC"/>
    <property type="match status" value="1"/>
</dbReference>
<evidence type="ECO:0000259" key="8">
    <source>
        <dbReference type="Pfam" id="PF01643"/>
    </source>
</evidence>
<proteinExistence type="inferred from homology"/>
<keyword evidence="6" id="KW-0443">Lipid metabolism</keyword>
<dbReference type="SUPFAM" id="SSF54637">
    <property type="entry name" value="Thioesterase/thiol ester dehydrase-isomerase"/>
    <property type="match status" value="2"/>
</dbReference>
<dbReference type="AlphaFoldDB" id="A0A7Z7LEN5"/>
<evidence type="ECO:0000256" key="6">
    <source>
        <dbReference type="ARBA" id="ARBA00023098"/>
    </source>
</evidence>
<dbReference type="InterPro" id="IPR002864">
    <property type="entry name" value="Acyl-ACP_thioesterase_NHD"/>
</dbReference>
<evidence type="ECO:0000256" key="1">
    <source>
        <dbReference type="ARBA" id="ARBA00006500"/>
    </source>
</evidence>
<dbReference type="Pfam" id="PF01643">
    <property type="entry name" value="Acyl-ACP_TE"/>
    <property type="match status" value="1"/>
</dbReference>
<evidence type="ECO:0000313" key="11">
    <source>
        <dbReference type="Proteomes" id="UP000250796"/>
    </source>
</evidence>
<evidence type="ECO:0000256" key="4">
    <source>
        <dbReference type="ARBA" id="ARBA00022832"/>
    </source>
</evidence>
<comment type="similarity">
    <text evidence="1">Belongs to the acyl-ACP thioesterase family.</text>
</comment>
<keyword evidence="5" id="KW-0809">Transit peptide</keyword>
<keyword evidence="11" id="KW-1185">Reference proteome</keyword>
<dbReference type="Gene3D" id="3.10.129.10">
    <property type="entry name" value="Hotdog Thioesterase"/>
    <property type="match status" value="1"/>
</dbReference>
<evidence type="ECO:0000259" key="9">
    <source>
        <dbReference type="Pfam" id="PF20791"/>
    </source>
</evidence>
<name>A0A7Z7LEN5_9BACT</name>
<dbReference type="Pfam" id="PF20791">
    <property type="entry name" value="Acyl-ACP_TE_C"/>
    <property type="match status" value="1"/>
</dbReference>
<evidence type="ECO:0000256" key="3">
    <source>
        <dbReference type="ARBA" id="ARBA00022801"/>
    </source>
</evidence>
<dbReference type="InterPro" id="IPR049427">
    <property type="entry name" value="Acyl-ACP_TE_C"/>
</dbReference>